<dbReference type="PANTHER" id="PTHR33567:SF3">
    <property type="entry name" value="CHROMATE ION TRANSPORTER (EUROFUNG)"/>
    <property type="match status" value="1"/>
</dbReference>
<keyword evidence="4 7" id="KW-0812">Transmembrane</keyword>
<dbReference type="OrthoDB" id="5213817at2759"/>
<organism evidence="8 9">
    <name type="scientific">Coniochaeta pulveracea</name>
    <dbReference type="NCBI Taxonomy" id="177199"/>
    <lineage>
        <taxon>Eukaryota</taxon>
        <taxon>Fungi</taxon>
        <taxon>Dikarya</taxon>
        <taxon>Ascomycota</taxon>
        <taxon>Pezizomycotina</taxon>
        <taxon>Sordariomycetes</taxon>
        <taxon>Sordariomycetidae</taxon>
        <taxon>Coniochaetales</taxon>
        <taxon>Coniochaetaceae</taxon>
        <taxon>Coniochaeta</taxon>
    </lineage>
</organism>
<dbReference type="InterPro" id="IPR003370">
    <property type="entry name" value="Chromate_transpt"/>
</dbReference>
<comment type="similarity">
    <text evidence="2">Belongs to the chromate ion transporter (CHR) (TC 2.A.51) family.</text>
</comment>
<accession>A0A420YMA7</accession>
<evidence type="ECO:0000256" key="2">
    <source>
        <dbReference type="ARBA" id="ARBA00005262"/>
    </source>
</evidence>
<dbReference type="STRING" id="177199.A0A420YMA7"/>
<dbReference type="EMBL" id="QVQW01000003">
    <property type="protein sequence ID" value="RKU48992.1"/>
    <property type="molecule type" value="Genomic_DNA"/>
</dbReference>
<feature type="transmembrane region" description="Helical" evidence="7">
    <location>
        <begin position="295"/>
        <end position="320"/>
    </location>
</feature>
<feature type="transmembrane region" description="Helical" evidence="7">
    <location>
        <begin position="100"/>
        <end position="124"/>
    </location>
</feature>
<evidence type="ECO:0000256" key="6">
    <source>
        <dbReference type="ARBA" id="ARBA00023136"/>
    </source>
</evidence>
<evidence type="ECO:0000256" key="7">
    <source>
        <dbReference type="SAM" id="Phobius"/>
    </source>
</evidence>
<evidence type="ECO:0000256" key="4">
    <source>
        <dbReference type="ARBA" id="ARBA00022692"/>
    </source>
</evidence>
<evidence type="ECO:0000313" key="9">
    <source>
        <dbReference type="Proteomes" id="UP000275385"/>
    </source>
</evidence>
<comment type="caution">
    <text evidence="8">The sequence shown here is derived from an EMBL/GenBank/DDBJ whole genome shotgun (WGS) entry which is preliminary data.</text>
</comment>
<dbReference type="AlphaFoldDB" id="A0A420YMA7"/>
<name>A0A420YMA7_9PEZI</name>
<sequence length="343" mass="37127">MSRSTRKALRKLTHTLHSHLPAIQWPAHPSPLVETLLKTADLGLTCFGGPAVHFQVFHHRFVTVHSWLPEPVFQELFAITQSLSGPASTKMLYCITLRRNGFLCALVAFFIWSLPGAAGMYALSLGVTRIGETLPGIAYAALSGLNAATVGMIALAAVQLSEKAITDRVSRGLVLLGACAGMLYNALWYFPVIIAVSGLVTLVWDSGVITRGLRRLRGRGRAVEDDTELTAQTSGEERTVDGSMEVRVEEEERVVPTERELTVSWKLGAIVIATFLASFIAVMVARGVVTFKPLLFALFSNMYLAGTIIFGGGPVVIPLLREQVTNIPVIRTQIRANGSLGTS</sequence>
<evidence type="ECO:0000256" key="3">
    <source>
        <dbReference type="ARBA" id="ARBA00022475"/>
    </source>
</evidence>
<evidence type="ECO:0000256" key="5">
    <source>
        <dbReference type="ARBA" id="ARBA00022989"/>
    </source>
</evidence>
<dbReference type="Proteomes" id="UP000275385">
    <property type="component" value="Unassembled WGS sequence"/>
</dbReference>
<comment type="subcellular location">
    <subcellularLocation>
        <location evidence="1">Cell membrane</location>
        <topology evidence="1">Multi-pass membrane protein</topology>
    </subcellularLocation>
</comment>
<keyword evidence="5 7" id="KW-1133">Transmembrane helix</keyword>
<reference evidence="8 9" key="1">
    <citation type="submission" date="2018-08" db="EMBL/GenBank/DDBJ databases">
        <title>Draft genome of the lignicolous fungus Coniochaeta pulveracea.</title>
        <authorList>
            <person name="Borstlap C.J."/>
            <person name="De Witt R.N."/>
            <person name="Botha A."/>
            <person name="Volschenk H."/>
        </authorList>
    </citation>
    <scope>NUCLEOTIDE SEQUENCE [LARGE SCALE GENOMIC DNA]</scope>
    <source>
        <strain evidence="8 9">CAB683</strain>
    </source>
</reference>
<gene>
    <name evidence="8" type="ORF">DL546_009629</name>
</gene>
<dbReference type="PANTHER" id="PTHR33567">
    <property type="entry name" value="CHROMATE ION TRANSPORTER (EUROFUNG)"/>
    <property type="match status" value="1"/>
</dbReference>
<evidence type="ECO:0000256" key="1">
    <source>
        <dbReference type="ARBA" id="ARBA00004651"/>
    </source>
</evidence>
<proteinExistence type="inferred from homology"/>
<feature type="transmembrane region" description="Helical" evidence="7">
    <location>
        <begin position="136"/>
        <end position="157"/>
    </location>
</feature>
<keyword evidence="9" id="KW-1185">Reference proteome</keyword>
<feature type="transmembrane region" description="Helical" evidence="7">
    <location>
        <begin position="169"/>
        <end position="187"/>
    </location>
</feature>
<dbReference type="GO" id="GO:0005886">
    <property type="term" value="C:plasma membrane"/>
    <property type="evidence" value="ECO:0007669"/>
    <property type="project" value="UniProtKB-SubCell"/>
</dbReference>
<keyword evidence="3" id="KW-1003">Cell membrane</keyword>
<feature type="transmembrane region" description="Helical" evidence="7">
    <location>
        <begin position="267"/>
        <end position="289"/>
    </location>
</feature>
<evidence type="ECO:0008006" key="10">
    <source>
        <dbReference type="Google" id="ProtNLM"/>
    </source>
</evidence>
<protein>
    <recommendedName>
        <fullName evidence="10">Chromate transporter</fullName>
    </recommendedName>
</protein>
<dbReference type="GO" id="GO:0015109">
    <property type="term" value="F:chromate transmembrane transporter activity"/>
    <property type="evidence" value="ECO:0007669"/>
    <property type="project" value="InterPro"/>
</dbReference>
<dbReference type="Pfam" id="PF02417">
    <property type="entry name" value="Chromate_transp"/>
    <property type="match status" value="1"/>
</dbReference>
<evidence type="ECO:0000313" key="8">
    <source>
        <dbReference type="EMBL" id="RKU48992.1"/>
    </source>
</evidence>
<keyword evidence="6 7" id="KW-0472">Membrane</keyword>